<dbReference type="AlphaFoldDB" id="A0AAU7DS38"/>
<sequence length="170" mass="19121">MQASNHVQEHIGTIAKHEQEFLARRSPAERLGDLTATIVGNLGFVAAHILLFVFWILVNTLHLLQIPHFDPMPFSLLGTVVAMEAILLASLILMRQSRLARRADEREHLMLQILLLTEKEVTALISMNRQIAAKVGLSDIRDSKEIEQLGRKTSIDQVAQDIQRSLSEDL</sequence>
<evidence type="ECO:0000256" key="1">
    <source>
        <dbReference type="SAM" id="Phobius"/>
    </source>
</evidence>
<evidence type="ECO:0000313" key="2">
    <source>
        <dbReference type="EMBL" id="XBH19561.1"/>
    </source>
</evidence>
<dbReference type="EMBL" id="CP121196">
    <property type="protein sequence ID" value="XBH19561.1"/>
    <property type="molecule type" value="Genomic_DNA"/>
</dbReference>
<keyword evidence="1" id="KW-1133">Transmembrane helix</keyword>
<protein>
    <submittedName>
        <fullName evidence="2">DUF1003 domain-containing protein</fullName>
    </submittedName>
</protein>
<keyword evidence="1" id="KW-0812">Transmembrane</keyword>
<reference evidence="2" key="1">
    <citation type="submission" date="2023-03" db="EMBL/GenBank/DDBJ databases">
        <title>Edaphobacter sp.</title>
        <authorList>
            <person name="Huber K.J."/>
            <person name="Papendorf J."/>
            <person name="Pilke C."/>
            <person name="Bunk B."/>
            <person name="Sproeer C."/>
            <person name="Pester M."/>
        </authorList>
    </citation>
    <scope>NUCLEOTIDE SEQUENCE</scope>
    <source>
        <strain evidence="2">DSM 110680</strain>
    </source>
</reference>
<organism evidence="2">
    <name type="scientific">Telmatobacter sp. DSM 110680</name>
    <dbReference type="NCBI Taxonomy" id="3036704"/>
    <lineage>
        <taxon>Bacteria</taxon>
        <taxon>Pseudomonadati</taxon>
        <taxon>Acidobacteriota</taxon>
        <taxon>Terriglobia</taxon>
        <taxon>Terriglobales</taxon>
        <taxon>Acidobacteriaceae</taxon>
        <taxon>Telmatobacter</taxon>
    </lineage>
</organism>
<feature type="transmembrane region" description="Helical" evidence="1">
    <location>
        <begin position="34"/>
        <end position="56"/>
    </location>
</feature>
<dbReference type="Pfam" id="PF06210">
    <property type="entry name" value="DUF1003"/>
    <property type="match status" value="1"/>
</dbReference>
<feature type="transmembrane region" description="Helical" evidence="1">
    <location>
        <begin position="76"/>
        <end position="94"/>
    </location>
</feature>
<dbReference type="RefSeq" id="WP_348264780.1">
    <property type="nucleotide sequence ID" value="NZ_CP121196.1"/>
</dbReference>
<accession>A0AAU7DS38</accession>
<proteinExistence type="predicted"/>
<keyword evidence="1" id="KW-0472">Membrane</keyword>
<name>A0AAU7DS38_9BACT</name>
<dbReference type="InterPro" id="IPR010406">
    <property type="entry name" value="DUF1003"/>
</dbReference>
<gene>
    <name evidence="2" type="ORF">P8935_09620</name>
</gene>